<dbReference type="Proteomes" id="UP000583454">
    <property type="component" value="Unassembled WGS sequence"/>
</dbReference>
<evidence type="ECO:0000313" key="2">
    <source>
        <dbReference type="EMBL" id="MBB5758335.1"/>
    </source>
</evidence>
<keyword evidence="1" id="KW-0472">Membrane</keyword>
<dbReference type="RefSeq" id="WP_183570682.1">
    <property type="nucleotide sequence ID" value="NZ_JACHOP010000013.1"/>
</dbReference>
<gene>
    <name evidence="2" type="ORF">HNR00_003055</name>
</gene>
<protein>
    <submittedName>
        <fullName evidence="2">Uncharacterized protein</fullName>
    </submittedName>
</protein>
<keyword evidence="1" id="KW-1133">Transmembrane helix</keyword>
<accession>A0A840ZMP2</accession>
<dbReference type="AlphaFoldDB" id="A0A840ZMP2"/>
<comment type="caution">
    <text evidence="2">The sequence shown here is derived from an EMBL/GenBank/DDBJ whole genome shotgun (WGS) entry which is preliminary data.</text>
</comment>
<feature type="transmembrane region" description="Helical" evidence="1">
    <location>
        <begin position="689"/>
        <end position="712"/>
    </location>
</feature>
<sequence>MDERVHLPTFGVQLLISSLDGRPGIDRLLTLRLSEGLERMRNRSNAPLPEQPIRDAALLQGTIDRFRTDWPAKLAPGTPYAAIDIMLRNIVNALKPGEAGFMVVVSDGEFGDQPDETALRRAYEAYKAQLDRKEASLQVEFLLIAFPDRLRLEQIVENQKVRKTLLDVFNGGVANAQGTAPKGQHDVGDINDLLKSLKRVIAAVSGTAENLAETYVQTAGVMRTIDTPLAISRIVTLATSSDKQKLPHLSATSFTGAERFVYASRMDRADVAAPNFKQFGETTQLVFAPRLLYAGKHILTFDRPIGDDVMMVFQTAAAATLDILTEAGAPVATDSQARRILARGARYRLAATLLDETPQGPRPISLGSLRGRTTFEAILDGSGGPRRLPMAVDPGTDRAVVDFTAGPPGEGTARGEVTLEGFITSPSQPMRLSIVDGVTKFETRLRGLESCPVCAPGAIGATFDSTGRQTDIAEGTITPHGALSGTTKLDRSGMPAWIEVVDDAGNILSDGAAIPITPKKEIRFKLRHTGTLPADLPNATAPFALVFKTEEPLSGEGLVEGAVQIGTAPATLQLREKHGPDDADGRLVATATALSDSSLDLVFALEGAITPSAPSQFSVTYDGQMFRVDVVESANGRVVLRPRAEWWCACFLWFDAGLHRISVAYRGPGGLQSAHAEAEIVVAPTHREILTGCALFLGLLLIAAWFIGVVVVTSKTARFPKGAVAEIQEGQQLPRHIDLRARNLTFLKALFWPVRRFWTRSVVPHECRLVEGLLVVARRGGYVLRLNKELSAEIRGHTIQEILSKNSDLFSIRMNWREEISMCGPPVVRIRILRSISDIAY</sequence>
<keyword evidence="3" id="KW-1185">Reference proteome</keyword>
<name>A0A840ZMP2_9HYPH</name>
<proteinExistence type="predicted"/>
<keyword evidence="1" id="KW-0812">Transmembrane</keyword>
<evidence type="ECO:0000313" key="3">
    <source>
        <dbReference type="Proteomes" id="UP000583454"/>
    </source>
</evidence>
<organism evidence="2 3">
    <name type="scientific">Methylorubrum rhodinum</name>
    <dbReference type="NCBI Taxonomy" id="29428"/>
    <lineage>
        <taxon>Bacteria</taxon>
        <taxon>Pseudomonadati</taxon>
        <taxon>Pseudomonadota</taxon>
        <taxon>Alphaproteobacteria</taxon>
        <taxon>Hyphomicrobiales</taxon>
        <taxon>Methylobacteriaceae</taxon>
        <taxon>Methylorubrum</taxon>
    </lineage>
</organism>
<reference evidence="2 3" key="1">
    <citation type="submission" date="2020-08" db="EMBL/GenBank/DDBJ databases">
        <title>Genomic Encyclopedia of Type Strains, Phase IV (KMG-IV): sequencing the most valuable type-strain genomes for metagenomic binning, comparative biology and taxonomic classification.</title>
        <authorList>
            <person name="Goeker M."/>
        </authorList>
    </citation>
    <scope>NUCLEOTIDE SEQUENCE [LARGE SCALE GENOMIC DNA]</scope>
    <source>
        <strain evidence="2 3">DSM 2163</strain>
    </source>
</reference>
<evidence type="ECO:0000256" key="1">
    <source>
        <dbReference type="SAM" id="Phobius"/>
    </source>
</evidence>
<dbReference type="EMBL" id="JACHOP010000013">
    <property type="protein sequence ID" value="MBB5758335.1"/>
    <property type="molecule type" value="Genomic_DNA"/>
</dbReference>